<protein>
    <recommendedName>
        <fullName evidence="3">GIY-YIG domain-containing protein</fullName>
    </recommendedName>
</protein>
<name>A0A3P6U8P3_DIBLA</name>
<dbReference type="Proteomes" id="UP000281553">
    <property type="component" value="Unassembled WGS sequence"/>
</dbReference>
<dbReference type="EMBL" id="UYRU01044815">
    <property type="protein sequence ID" value="VDK87840.1"/>
    <property type="molecule type" value="Genomic_DNA"/>
</dbReference>
<evidence type="ECO:0008006" key="3">
    <source>
        <dbReference type="Google" id="ProtNLM"/>
    </source>
</evidence>
<proteinExistence type="predicted"/>
<keyword evidence="2" id="KW-1185">Reference proteome</keyword>
<evidence type="ECO:0000313" key="1">
    <source>
        <dbReference type="EMBL" id="VDK87840.1"/>
    </source>
</evidence>
<dbReference type="AlphaFoldDB" id="A0A3P6U8P3"/>
<organism evidence="1 2">
    <name type="scientific">Dibothriocephalus latus</name>
    <name type="common">Fish tapeworm</name>
    <name type="synonym">Diphyllobothrium latum</name>
    <dbReference type="NCBI Taxonomy" id="60516"/>
    <lineage>
        <taxon>Eukaryota</taxon>
        <taxon>Metazoa</taxon>
        <taxon>Spiralia</taxon>
        <taxon>Lophotrochozoa</taxon>
        <taxon>Platyhelminthes</taxon>
        <taxon>Cestoda</taxon>
        <taxon>Eucestoda</taxon>
        <taxon>Diphyllobothriidea</taxon>
        <taxon>Diphyllobothriidae</taxon>
        <taxon>Dibothriocephalus</taxon>
    </lineage>
</organism>
<dbReference type="OrthoDB" id="10047121at2759"/>
<accession>A0A3P6U8P3</accession>
<reference evidence="1 2" key="1">
    <citation type="submission" date="2018-11" db="EMBL/GenBank/DDBJ databases">
        <authorList>
            <consortium name="Pathogen Informatics"/>
        </authorList>
    </citation>
    <scope>NUCLEOTIDE SEQUENCE [LARGE SCALE GENOMIC DNA]</scope>
</reference>
<sequence>MHPKDRVGYLDKREVIYKISCEACDTAYCGQARRYVSTRIHEHQLAVKRCDHLSEVAMHYLDTGYTFEWDKKRIVCPPKKAEDFLRLCTPMIHASIGVSSWLE</sequence>
<gene>
    <name evidence="1" type="ORF">DILT_LOCUS4089</name>
</gene>
<evidence type="ECO:0000313" key="2">
    <source>
        <dbReference type="Proteomes" id="UP000281553"/>
    </source>
</evidence>